<sequence>MSFRKINYKLRPAKTVERKMITESFRKLSAFNHISDYQYIGFGSIYFVDFVLFHKHLGIKKMISIEKDANAQSRVEFNKPFSCIDMHFDTSSNVLPKLELDRPSIIWLDYDGKLSTDCLSDLSTTCSNLAPGSVLMATLNVQAESIINIAKDEKQEEGDDDEIYVSVGKEEIFEHRLKILEEQISRYKIPADIEAKDLTPNGLPKLIARILENEISSALDTRNLGLDDTEYLYFKQLYNIKYEDGAAMLTFGGIIVSADQLDTFDSANFFELPYCTPEKDAFHIKIPNLTTKEVVLLDSQIHEAYDFKDLSLKAIPKPLKFINSSEIKSYAEIYRFYPTFTESIW</sequence>
<dbReference type="Pfam" id="PF20553">
    <property type="entry name" value="Methyltransf_35"/>
    <property type="match status" value="1"/>
</dbReference>
<dbReference type="Proteomes" id="UP000256373">
    <property type="component" value="Unassembled WGS sequence"/>
</dbReference>
<gene>
    <name evidence="1" type="ORF">DSL64_03770</name>
</gene>
<dbReference type="OrthoDB" id="9181262at2"/>
<keyword evidence="2" id="KW-1185">Reference proteome</keyword>
<protein>
    <submittedName>
        <fullName evidence="1">Uncharacterized protein</fullName>
    </submittedName>
</protein>
<organism evidence="1 2">
    <name type="scientific">Dyadobacter luteus</name>
    <dbReference type="NCBI Taxonomy" id="2259619"/>
    <lineage>
        <taxon>Bacteria</taxon>
        <taxon>Pseudomonadati</taxon>
        <taxon>Bacteroidota</taxon>
        <taxon>Cytophagia</taxon>
        <taxon>Cytophagales</taxon>
        <taxon>Spirosomataceae</taxon>
        <taxon>Dyadobacter</taxon>
    </lineage>
</organism>
<proteinExistence type="predicted"/>
<dbReference type="RefSeq" id="WP_115829320.1">
    <property type="nucleotide sequence ID" value="NZ_QNUL01000002.1"/>
</dbReference>
<dbReference type="InterPro" id="IPR046788">
    <property type="entry name" value="Methyltransf_35"/>
</dbReference>
<evidence type="ECO:0000313" key="1">
    <source>
        <dbReference type="EMBL" id="REA63571.1"/>
    </source>
</evidence>
<reference evidence="1 2" key="1">
    <citation type="submission" date="2018-07" db="EMBL/GenBank/DDBJ databases">
        <title>Dyadobacter roseus sp. nov., isolated from rose rhizosphere soil.</title>
        <authorList>
            <person name="Chen L."/>
        </authorList>
    </citation>
    <scope>NUCLEOTIDE SEQUENCE [LARGE SCALE GENOMIC DNA]</scope>
    <source>
        <strain evidence="1 2">RS19</strain>
    </source>
</reference>
<comment type="caution">
    <text evidence="1">The sequence shown here is derived from an EMBL/GenBank/DDBJ whole genome shotgun (WGS) entry which is preliminary data.</text>
</comment>
<dbReference type="EMBL" id="QNUL01000002">
    <property type="protein sequence ID" value="REA63571.1"/>
    <property type="molecule type" value="Genomic_DNA"/>
</dbReference>
<evidence type="ECO:0000313" key="2">
    <source>
        <dbReference type="Proteomes" id="UP000256373"/>
    </source>
</evidence>
<name>A0A3D8YFY6_9BACT</name>
<accession>A0A3D8YFY6</accession>
<dbReference type="AlphaFoldDB" id="A0A3D8YFY6"/>